<dbReference type="Pfam" id="PF00023">
    <property type="entry name" value="Ank"/>
    <property type="match status" value="2"/>
</dbReference>
<dbReference type="InterPro" id="IPR036770">
    <property type="entry name" value="Ankyrin_rpt-contain_sf"/>
</dbReference>
<dbReference type="Gene3D" id="3.40.50.720">
    <property type="entry name" value="NAD(P)-binding Rossmann-like Domain"/>
    <property type="match status" value="1"/>
</dbReference>
<name>A0A8H7E9Y2_9PLEO</name>
<feature type="repeat" description="ANK" evidence="7">
    <location>
        <begin position="539"/>
        <end position="566"/>
    </location>
</feature>
<accession>A0A8H7E9Y2</accession>
<evidence type="ECO:0000256" key="3">
    <source>
        <dbReference type="ARBA" id="ARBA00022723"/>
    </source>
</evidence>
<feature type="region of interest" description="Disordered" evidence="8">
    <location>
        <begin position="605"/>
        <end position="685"/>
    </location>
</feature>
<proteinExistence type="inferred from homology"/>
<reference evidence="10" key="1">
    <citation type="submission" date="2020-01" db="EMBL/GenBank/DDBJ databases">
        <authorList>
            <person name="Feng Z.H.Z."/>
        </authorList>
    </citation>
    <scope>NUCLEOTIDE SEQUENCE</scope>
    <source>
        <strain evidence="10">CBS107.38</strain>
    </source>
</reference>
<dbReference type="PROSITE" id="PS00059">
    <property type="entry name" value="ADH_ZINC"/>
    <property type="match status" value="1"/>
</dbReference>
<comment type="similarity">
    <text evidence="2">Belongs to the zinc-containing alcohol dehydrogenase family.</text>
</comment>
<evidence type="ECO:0000256" key="6">
    <source>
        <dbReference type="ARBA" id="ARBA00023027"/>
    </source>
</evidence>
<comment type="cofactor">
    <cofactor evidence="1">
        <name>Zn(2+)</name>
        <dbReference type="ChEBI" id="CHEBI:29105"/>
    </cofactor>
</comment>
<evidence type="ECO:0000256" key="1">
    <source>
        <dbReference type="ARBA" id="ARBA00001947"/>
    </source>
</evidence>
<dbReference type="PANTHER" id="PTHR42813:SF3">
    <property type="entry name" value="GLUTATHIONE-INDEPENDENT FORMALDEHYDE DEHYDROGENASE"/>
    <property type="match status" value="1"/>
</dbReference>
<feature type="region of interest" description="Disordered" evidence="8">
    <location>
        <begin position="1262"/>
        <end position="1293"/>
    </location>
</feature>
<feature type="compositionally biased region" description="Acidic residues" evidence="8">
    <location>
        <begin position="675"/>
        <end position="685"/>
    </location>
</feature>
<feature type="repeat" description="ANK" evidence="7">
    <location>
        <begin position="1645"/>
        <end position="1677"/>
    </location>
</feature>
<comment type="caution">
    <text evidence="10">The sequence shown here is derived from an EMBL/GenBank/DDBJ whole genome shotgun (WGS) entry which is preliminary data.</text>
</comment>
<dbReference type="RefSeq" id="XP_038782335.1">
    <property type="nucleotide sequence ID" value="XM_038934921.1"/>
</dbReference>
<protein>
    <recommendedName>
        <fullName evidence="9">Alcohol dehydrogenase-like N-terminal domain-containing protein</fullName>
    </recommendedName>
</protein>
<sequence length="2616" mass="290652">MATQNQPLTLMELPSVPVSHDDWIAHAAAHPKAPMCDLVEPYKAYDSKLREIFAQQPDHTAIRTPNVVPIFAGREHELKIRARNPADESEAERQRYLMPLDKADRKPSGSPAVVQSLDEFRTNFQLFSESSLVDMDWSNVVVAGSAVVTSLLPVPEKYNSSKRALREYYHQQLAPASDVDLFLYGLTEEQAIEKIKQIEQRIKDSILTETTTVRTKNAITIASQYPTRHVQIVLRIYRSISEILTGFDVDCSCAAYDGKQVYASPRALAAYMTQINTIDLTRRSPSYENRLSKYARRGFEVYWPLLDRSRIDPTLFERSFGRTLGLARLLVLEKLPKSTDRDAYVDQRRAERGRPAINRWARQKLRGDIKQQHDEDVAEWVETDEISDYHTFTVPYGPKFHARKIERLLYAKDLLLNAEWNRPKERETTLHRHPAFFGNATDVIEDCCGYCPEPTTPEDQEIAEEEGKIYVSGTLSFIKDNPGRQAIGSFHPLTDDDWTEMAYVGNTARLCQAIVEGDVEHVQDWLSQEDADPNRRDYTGRTPLQLAVATSTPQVVQALIDAGARIVARLFDGKTALHLAAMRGEVEMVRALLFRSEANEALEAEKEAIKKRSQAQPAIPSDENVDDSDQQMSEDDGQDEDIDMLDEDDESDNADATTEGSVIKIDRKKSQDHDDLPDDANDDEPDVYDVDVVAWDAPVSALHLAIANGHTEIVKTLVQEFGADVLLPIKLVHDHNKSPRAAILPLVLALQLSPGKAEEMTELLISLGASPAQGDLNHVTALHYFAAHGVSLLKTMILANRPASQQATNHLVMNGYQYNPQASSALKIAIEHGDAAGVEALLELGAKPEIDFATYIASAKSKWGLMGDDTERNQNKFRENIEQPVLAAVRSEVTSIVLKLLDAGADINSLTPKAWSALNKNNKYHDNDTGTLLDMVRTTMRKLRTFIELGKVDGQDGWLYSDGWVDQFRYYYGAGKRLAPIPLKEDAEYLQELEPGTYAHWMVRNQIETAKQTYEKDLKDHEERKRSEQEPPGTDEKKVAVQSVLDDFQALETELLKRNAKTFKELHPDIELDVPRPNQYNYGRSRDEDPPKQWSPFLTFRLSDLTNERRDAYLRLFQACWNADLLTIKELTLTVWSENQSPLKVAVTDSQNFSPFSIAILRKHYGIARAILEIAHAQYAPEEKPMVKHSLQPRDEDEDSCDDDDNDFQIYAEIVDDRFTIENIGEVQNQVKSNVRPVQLLSWHHPVSGFLSHDDTSTSTWLTPSGLSNKRQHLGRSQASDRTYDASQTDQQEISKVERPENLFQFAIYLDDANLLQFLIARAEEYTQHGIEADEETAPKFFRFNEADFLYAIRLGRTRALEIIIKSTGAGIPLDDLVKKSGIEIPVKPKYYQGLSVHGKKRADWANEGREVRSEAVGAQHPPLLYAAWYGSLESVEWFVSDTALRCYTEFADTHRDDIRIQNLAKTERGLQSSIAKWLDLRSHLLLHSVVLGRTNADSLALLRHLCNTHPKALEHRSASGMTPLQLAFALHRVEMVKILLEAGADQTTRDNTGANIVHSIFNNINRQNKGLEKVKELLGLIDPRLFSSLFTERTTDMPGAATPLARWLHSASSVGSVTVPHNEEILKIILGFSKGNDLGVVNGEGDTPMHTVVRRGVDTLLRIMLENRPDLLFRENASGRTPFEMAEDTYLANEVFSNPPSLPGSSHSYYRRGGRRRGHEQPNISVLKRDSKTFVEEPEDIRSGEEKVLQVCREFSEKNHGQKRKLVSLVEANEVAKRLAPRERSVPVEDDSSVTGEETTGGDEVDACCSYLGILNMNFLERFKKQISPADDAPDPYADDIVYPVHILDDTKTFRSILIVWTLVFNDVLNADKLRASLANLLETGDWRKLGGRLRLKDDGRLEIHVPPTFTPLRPAFTYTYTAIESSIQQHELAKKLPIKSTEAISTCPGPTDFNDLATPPSAPMTIEDLLAGDTPQISVHITSFTDATLVGLSWPHTLMDVMGQAAFLSAWSSVLAGRATKVPPVLGAQEDVLLALTDDATSAPQEEYVLKSKQLKGLAFVKFGASFHIGVTNTAEQGENKMPFISDGDILTAFALHCIASSLPAPRPLTALHAMNARFRLPSLINAKGVHVSNMLVPGFTFLDPAMSTGPLGPMALHNRKKLLEQATEAQVLASLREQRVSGDPSTLLYSDADALLVPFTDWTKAKFFTSAIDFSPAVVRAGGGGGDMSGEKMKAVHYEGPFKVSVKDVELPKIQHPDDVIVKVTTAAICGSDLHMYQGRTAAEAGLVFGHENMGTIIEVGSGVTLLEKGDRIVLPFNVADGRCRNCEEGKTAFCTGVNPGFAGGAYGYVAMGPYQGGQAQYLRVPFADFNALKLPKGTEHEADFILLADIFPTGWHGLVLAGFQSGESVAVFGAGPVGLMAAYSGILRGASKVFVVDTVPERLAAAEKIGCIPIDFTKSDPVEQIIKLNDGMVDRAVDAVGYQAVDASGSKEKPNIVLDQLIMVTRPTGGLGIPGLYVPADPGAPDEQSKKGQILISFGKLFEKGLHLGTGQCNVKAYNRYLRDMIVSGKAKPSFVVSHEINIDEAPTAYEKFDKRIEGYTKVLIHPNGALN</sequence>
<evidence type="ECO:0000256" key="4">
    <source>
        <dbReference type="ARBA" id="ARBA00022833"/>
    </source>
</evidence>
<dbReference type="Pfam" id="PF08240">
    <property type="entry name" value="ADH_N"/>
    <property type="match status" value="1"/>
</dbReference>
<feature type="region of interest" description="Disordered" evidence="8">
    <location>
        <begin position="1018"/>
        <end position="1038"/>
    </location>
</feature>
<keyword evidence="4" id="KW-0862">Zinc</keyword>
<keyword evidence="11" id="KW-1185">Reference proteome</keyword>
<feature type="repeat" description="ANK" evidence="7">
    <location>
        <begin position="572"/>
        <end position="593"/>
    </location>
</feature>
<dbReference type="InterPro" id="IPR002110">
    <property type="entry name" value="Ankyrin_rpt"/>
</dbReference>
<evidence type="ECO:0000259" key="9">
    <source>
        <dbReference type="Pfam" id="PF08240"/>
    </source>
</evidence>
<dbReference type="SUPFAM" id="SSF51735">
    <property type="entry name" value="NAD(P)-binding Rossmann-fold domains"/>
    <property type="match status" value="1"/>
</dbReference>
<evidence type="ECO:0000256" key="2">
    <source>
        <dbReference type="ARBA" id="ARBA00008072"/>
    </source>
</evidence>
<feature type="compositionally biased region" description="Basic residues" evidence="8">
    <location>
        <begin position="1710"/>
        <end position="1719"/>
    </location>
</feature>
<dbReference type="GO" id="GO:0016491">
    <property type="term" value="F:oxidoreductase activity"/>
    <property type="evidence" value="ECO:0007669"/>
    <property type="project" value="UniProtKB-KW"/>
</dbReference>
<dbReference type="SMART" id="SM00248">
    <property type="entry name" value="ANK"/>
    <property type="match status" value="10"/>
</dbReference>
<evidence type="ECO:0000256" key="5">
    <source>
        <dbReference type="ARBA" id="ARBA00023002"/>
    </source>
</evidence>
<dbReference type="CDD" id="cd08282">
    <property type="entry name" value="PFDH_like"/>
    <property type="match status" value="1"/>
</dbReference>
<dbReference type="Pfam" id="PF12796">
    <property type="entry name" value="Ank_2"/>
    <property type="match status" value="1"/>
</dbReference>
<dbReference type="SUPFAM" id="SSF50129">
    <property type="entry name" value="GroES-like"/>
    <property type="match status" value="1"/>
</dbReference>
<keyword evidence="3" id="KW-0479">Metal-binding</keyword>
<dbReference type="Gene3D" id="3.90.180.10">
    <property type="entry name" value="Medium-chain alcohol dehydrogenases, catalytic domain"/>
    <property type="match status" value="1"/>
</dbReference>
<feature type="region of interest" description="Disordered" evidence="8">
    <location>
        <begin position="1782"/>
        <end position="1802"/>
    </location>
</feature>
<feature type="compositionally biased region" description="Basic and acidic residues" evidence="8">
    <location>
        <begin position="664"/>
        <end position="674"/>
    </location>
</feature>
<dbReference type="InterPro" id="IPR023213">
    <property type="entry name" value="CAT-like_dom_sf"/>
</dbReference>
<dbReference type="Gene3D" id="1.25.40.20">
    <property type="entry name" value="Ankyrin repeat-containing domain"/>
    <property type="match status" value="4"/>
</dbReference>
<keyword evidence="5" id="KW-0560">Oxidoreductase</keyword>
<feature type="compositionally biased region" description="Polar residues" evidence="8">
    <location>
        <begin position="1262"/>
        <end position="1292"/>
    </location>
</feature>
<dbReference type="Proteomes" id="UP000596902">
    <property type="component" value="Unassembled WGS sequence"/>
</dbReference>
<keyword evidence="7" id="KW-0040">ANK repeat</keyword>
<evidence type="ECO:0000313" key="10">
    <source>
        <dbReference type="EMBL" id="KAF7671975.1"/>
    </source>
</evidence>
<dbReference type="Gene3D" id="3.30.559.10">
    <property type="entry name" value="Chloramphenicol acetyltransferase-like domain"/>
    <property type="match status" value="2"/>
</dbReference>
<evidence type="ECO:0000256" key="7">
    <source>
        <dbReference type="PROSITE-ProRule" id="PRU00023"/>
    </source>
</evidence>
<dbReference type="PROSITE" id="PS50088">
    <property type="entry name" value="ANK_REPEAT"/>
    <property type="match status" value="4"/>
</dbReference>
<evidence type="ECO:0000313" key="11">
    <source>
        <dbReference type="Proteomes" id="UP000596902"/>
    </source>
</evidence>
<dbReference type="InterPro" id="IPR002328">
    <property type="entry name" value="ADH_Zn_CS"/>
</dbReference>
<dbReference type="PRINTS" id="PR01415">
    <property type="entry name" value="ANKYRIN"/>
</dbReference>
<reference evidence="10" key="2">
    <citation type="submission" date="2020-08" db="EMBL/GenBank/DDBJ databases">
        <title>Draft Genome Sequence of Cumin Blight Pathogen Alternaria burnsii.</title>
        <authorList>
            <person name="Feng Z."/>
        </authorList>
    </citation>
    <scope>NUCLEOTIDE SEQUENCE</scope>
    <source>
        <strain evidence="10">CBS107.38</strain>
    </source>
</reference>
<feature type="region of interest" description="Disordered" evidence="8">
    <location>
        <begin position="1697"/>
        <end position="1721"/>
    </location>
</feature>
<dbReference type="GeneID" id="62208099"/>
<feature type="repeat" description="ANK" evidence="7">
    <location>
        <begin position="1520"/>
        <end position="1552"/>
    </location>
</feature>
<dbReference type="InterPro" id="IPR036291">
    <property type="entry name" value="NAD(P)-bd_dom_sf"/>
</dbReference>
<feature type="domain" description="Alcohol dehydrogenase-like N-terminal" evidence="9">
    <location>
        <begin position="2260"/>
        <end position="2372"/>
    </location>
</feature>
<dbReference type="InterPro" id="IPR011032">
    <property type="entry name" value="GroES-like_sf"/>
</dbReference>
<keyword evidence="6" id="KW-0520">NAD</keyword>
<organism evidence="10 11">
    <name type="scientific">Alternaria burnsii</name>
    <dbReference type="NCBI Taxonomy" id="1187904"/>
    <lineage>
        <taxon>Eukaryota</taxon>
        <taxon>Fungi</taxon>
        <taxon>Dikarya</taxon>
        <taxon>Ascomycota</taxon>
        <taxon>Pezizomycotina</taxon>
        <taxon>Dothideomycetes</taxon>
        <taxon>Pleosporomycetidae</taxon>
        <taxon>Pleosporales</taxon>
        <taxon>Pleosporineae</taxon>
        <taxon>Pleosporaceae</taxon>
        <taxon>Alternaria</taxon>
        <taxon>Alternaria sect. Alternaria</taxon>
    </lineage>
</organism>
<evidence type="ECO:0000256" key="8">
    <source>
        <dbReference type="SAM" id="MobiDB-lite"/>
    </source>
</evidence>
<dbReference type="SUPFAM" id="SSF48403">
    <property type="entry name" value="Ankyrin repeat"/>
    <property type="match status" value="2"/>
</dbReference>
<dbReference type="EMBL" id="JAAABM010000018">
    <property type="protein sequence ID" value="KAF7671975.1"/>
    <property type="molecule type" value="Genomic_DNA"/>
</dbReference>
<dbReference type="InterPro" id="IPR013154">
    <property type="entry name" value="ADH-like_N"/>
</dbReference>
<gene>
    <name evidence="10" type="ORF">GT037_009874</name>
</gene>
<dbReference type="PANTHER" id="PTHR42813">
    <property type="entry name" value="ZINC-TYPE ALCOHOL DEHYDROGENASE-LIKE"/>
    <property type="match status" value="1"/>
</dbReference>
<dbReference type="GO" id="GO:0008270">
    <property type="term" value="F:zinc ion binding"/>
    <property type="evidence" value="ECO:0007669"/>
    <property type="project" value="InterPro"/>
</dbReference>
<feature type="compositionally biased region" description="Acidic residues" evidence="8">
    <location>
        <begin position="623"/>
        <end position="653"/>
    </location>
</feature>
<feature type="region of interest" description="Disordered" evidence="8">
    <location>
        <begin position="1184"/>
        <end position="1203"/>
    </location>
</feature>
<dbReference type="PROSITE" id="PS50297">
    <property type="entry name" value="ANK_REP_REGION"/>
    <property type="match status" value="3"/>
</dbReference>
<dbReference type="Pfam" id="PF26128">
    <property type="entry name" value="Gad2"/>
    <property type="match status" value="1"/>
</dbReference>